<dbReference type="Proteomes" id="UP001596492">
    <property type="component" value="Unassembled WGS sequence"/>
</dbReference>
<proteinExistence type="predicted"/>
<protein>
    <submittedName>
        <fullName evidence="1">Uncharacterized protein</fullName>
    </submittedName>
</protein>
<gene>
    <name evidence="1" type="ORF">ACFQS8_04725</name>
</gene>
<sequence length="141" mass="15369">MVNPIAEGCCVLMLFLLNDQVLDVGDPRTTIREFSGQLTDIPYAKLRAPHAISLGQALFYHCPADRKPSAGALRALGALIFEFTEANAALFVRPLNAKGPQDVQLRLAEVQLPVIANLFQQQTRKPLSPVLVNDCVWSSAA</sequence>
<accession>A0ABW2IJ05</accession>
<reference evidence="2" key="1">
    <citation type="journal article" date="2019" name="Int. J. Syst. Evol. Microbiol.">
        <title>The Global Catalogue of Microorganisms (GCM) 10K type strain sequencing project: providing services to taxonomists for standard genome sequencing and annotation.</title>
        <authorList>
            <consortium name="The Broad Institute Genomics Platform"/>
            <consortium name="The Broad Institute Genome Sequencing Center for Infectious Disease"/>
            <person name="Wu L."/>
            <person name="Ma J."/>
        </authorList>
    </citation>
    <scope>NUCLEOTIDE SEQUENCE [LARGE SCALE GENOMIC DNA]</scope>
    <source>
        <strain evidence="2">CCUG 51308</strain>
    </source>
</reference>
<dbReference type="RefSeq" id="WP_382166112.1">
    <property type="nucleotide sequence ID" value="NZ_JBHTBR010000002.1"/>
</dbReference>
<evidence type="ECO:0000313" key="2">
    <source>
        <dbReference type="Proteomes" id="UP001596492"/>
    </source>
</evidence>
<evidence type="ECO:0000313" key="1">
    <source>
        <dbReference type="EMBL" id="MFC7290908.1"/>
    </source>
</evidence>
<name>A0ABW2IJ05_9PROT</name>
<dbReference type="EMBL" id="JBHTBR010000002">
    <property type="protein sequence ID" value="MFC7290908.1"/>
    <property type="molecule type" value="Genomic_DNA"/>
</dbReference>
<organism evidence="1 2">
    <name type="scientific">Hirschia litorea</name>
    <dbReference type="NCBI Taxonomy" id="1199156"/>
    <lineage>
        <taxon>Bacteria</taxon>
        <taxon>Pseudomonadati</taxon>
        <taxon>Pseudomonadota</taxon>
        <taxon>Alphaproteobacteria</taxon>
        <taxon>Hyphomonadales</taxon>
        <taxon>Hyphomonadaceae</taxon>
        <taxon>Hirschia</taxon>
    </lineage>
</organism>
<keyword evidence="2" id="KW-1185">Reference proteome</keyword>
<comment type="caution">
    <text evidence="1">The sequence shown here is derived from an EMBL/GenBank/DDBJ whole genome shotgun (WGS) entry which is preliminary data.</text>
</comment>